<dbReference type="EMBL" id="CM015722">
    <property type="protein sequence ID" value="KAF3696205.1"/>
    <property type="molecule type" value="Genomic_DNA"/>
</dbReference>
<sequence>MSKEMRVQQREQSKAEGDSFVCGYSWSIFNYNHQKVGSIYVLHNRTGVRGSVLLVLVRDLEAAF</sequence>
<proteinExistence type="predicted"/>
<reference evidence="1 2" key="1">
    <citation type="submission" date="2019-02" db="EMBL/GenBank/DDBJ databases">
        <title>Opniocepnalus argus genome.</title>
        <authorList>
            <person name="Zhou C."/>
            <person name="Xiao S."/>
        </authorList>
    </citation>
    <scope>NUCLEOTIDE SEQUENCE [LARGE SCALE GENOMIC DNA]</scope>
    <source>
        <strain evidence="1">OARG1902GOOAL</strain>
        <tissue evidence="1">Muscle</tissue>
    </source>
</reference>
<gene>
    <name evidence="1" type="ORF">EXN66_Car011881</name>
</gene>
<dbReference type="AlphaFoldDB" id="A0A6G1Q108"/>
<keyword evidence="2" id="KW-1185">Reference proteome</keyword>
<evidence type="ECO:0000313" key="1">
    <source>
        <dbReference type="EMBL" id="KAF3696205.1"/>
    </source>
</evidence>
<reference evidence="2" key="2">
    <citation type="submission" date="2019-02" db="EMBL/GenBank/DDBJ databases">
        <title>Opniocepnalus argus Var Kimnra genome.</title>
        <authorList>
            <person name="Zhou C."/>
            <person name="Xiao S."/>
        </authorList>
    </citation>
    <scope>NUCLEOTIDE SEQUENCE [LARGE SCALE GENOMIC DNA]</scope>
</reference>
<protein>
    <submittedName>
        <fullName evidence="1">Uncharacterized protein</fullName>
    </submittedName>
</protein>
<name>A0A6G1Q108_CHAAH</name>
<organism evidence="1 2">
    <name type="scientific">Channa argus</name>
    <name type="common">Northern snakehead</name>
    <name type="synonym">Ophicephalus argus</name>
    <dbReference type="NCBI Taxonomy" id="215402"/>
    <lineage>
        <taxon>Eukaryota</taxon>
        <taxon>Metazoa</taxon>
        <taxon>Chordata</taxon>
        <taxon>Craniata</taxon>
        <taxon>Vertebrata</taxon>
        <taxon>Euteleostomi</taxon>
        <taxon>Actinopterygii</taxon>
        <taxon>Neopterygii</taxon>
        <taxon>Teleostei</taxon>
        <taxon>Neoteleostei</taxon>
        <taxon>Acanthomorphata</taxon>
        <taxon>Anabantaria</taxon>
        <taxon>Anabantiformes</taxon>
        <taxon>Channoidei</taxon>
        <taxon>Channidae</taxon>
        <taxon>Channa</taxon>
    </lineage>
</organism>
<accession>A0A6G1Q108</accession>
<evidence type="ECO:0000313" key="2">
    <source>
        <dbReference type="Proteomes" id="UP000503349"/>
    </source>
</evidence>
<dbReference type="Proteomes" id="UP000503349">
    <property type="component" value="Chromosome 11"/>
</dbReference>